<comment type="caution">
    <text evidence="1">The sequence shown here is derived from an EMBL/GenBank/DDBJ whole genome shotgun (WGS) entry which is preliminary data.</text>
</comment>
<keyword evidence="2" id="KW-1185">Reference proteome</keyword>
<evidence type="ECO:0000313" key="1">
    <source>
        <dbReference type="EMBL" id="CAG8857636.1"/>
    </source>
</evidence>
<protein>
    <submittedName>
        <fullName evidence="1">2201_t:CDS:1</fullName>
    </submittedName>
</protein>
<dbReference type="EMBL" id="CAJVQB010173264">
    <property type="protein sequence ID" value="CAG8857636.1"/>
    <property type="molecule type" value="Genomic_DNA"/>
</dbReference>
<feature type="non-terminal residue" evidence="1">
    <location>
        <position position="43"/>
    </location>
</feature>
<evidence type="ECO:0000313" key="2">
    <source>
        <dbReference type="Proteomes" id="UP000789901"/>
    </source>
</evidence>
<accession>A0ABN7XU81</accession>
<feature type="non-terminal residue" evidence="1">
    <location>
        <position position="1"/>
    </location>
</feature>
<dbReference type="Proteomes" id="UP000789901">
    <property type="component" value="Unassembled WGS sequence"/>
</dbReference>
<sequence>VVCTDLESLKAARSHVRMQQEERRWAKSLEPRKIQCLEEIKEE</sequence>
<name>A0ABN7XU81_GIGMA</name>
<proteinExistence type="predicted"/>
<organism evidence="1 2">
    <name type="scientific">Gigaspora margarita</name>
    <dbReference type="NCBI Taxonomy" id="4874"/>
    <lineage>
        <taxon>Eukaryota</taxon>
        <taxon>Fungi</taxon>
        <taxon>Fungi incertae sedis</taxon>
        <taxon>Mucoromycota</taxon>
        <taxon>Glomeromycotina</taxon>
        <taxon>Glomeromycetes</taxon>
        <taxon>Diversisporales</taxon>
        <taxon>Gigasporaceae</taxon>
        <taxon>Gigaspora</taxon>
    </lineage>
</organism>
<gene>
    <name evidence="1" type="ORF">GMARGA_LOCUS46455</name>
</gene>
<reference evidence="1 2" key="1">
    <citation type="submission" date="2021-06" db="EMBL/GenBank/DDBJ databases">
        <authorList>
            <person name="Kallberg Y."/>
            <person name="Tangrot J."/>
            <person name="Rosling A."/>
        </authorList>
    </citation>
    <scope>NUCLEOTIDE SEQUENCE [LARGE SCALE GENOMIC DNA]</scope>
    <source>
        <strain evidence="1 2">120-4 pot B 10/14</strain>
    </source>
</reference>